<organism evidence="1 2">
    <name type="scientific">Ameca splendens</name>
    <dbReference type="NCBI Taxonomy" id="208324"/>
    <lineage>
        <taxon>Eukaryota</taxon>
        <taxon>Metazoa</taxon>
        <taxon>Chordata</taxon>
        <taxon>Craniata</taxon>
        <taxon>Vertebrata</taxon>
        <taxon>Euteleostomi</taxon>
        <taxon>Actinopterygii</taxon>
        <taxon>Neopterygii</taxon>
        <taxon>Teleostei</taxon>
        <taxon>Neoteleostei</taxon>
        <taxon>Acanthomorphata</taxon>
        <taxon>Ovalentaria</taxon>
        <taxon>Atherinomorphae</taxon>
        <taxon>Cyprinodontiformes</taxon>
        <taxon>Goodeidae</taxon>
        <taxon>Ameca</taxon>
    </lineage>
</organism>
<evidence type="ECO:0000313" key="1">
    <source>
        <dbReference type="EMBL" id="MEQ2312375.1"/>
    </source>
</evidence>
<name>A0ABV1A2E8_9TELE</name>
<sequence length="109" mass="11887">MSHAGCSLHKVQMGIFVVLKETWPLKKFFVFEALPSLMLSDGYCAAVSTSTGLNLGYVSSSVLMDRQNECLTALTPAAMGEALLIQLNNLATFKDSELFHLCQQEALTV</sequence>
<keyword evidence="2" id="KW-1185">Reference proteome</keyword>
<comment type="caution">
    <text evidence="1">The sequence shown here is derived from an EMBL/GenBank/DDBJ whole genome shotgun (WGS) entry which is preliminary data.</text>
</comment>
<reference evidence="1 2" key="1">
    <citation type="submission" date="2021-06" db="EMBL/GenBank/DDBJ databases">
        <authorList>
            <person name="Palmer J.M."/>
        </authorList>
    </citation>
    <scope>NUCLEOTIDE SEQUENCE [LARGE SCALE GENOMIC DNA]</scope>
    <source>
        <strain evidence="1 2">AS_MEX2019</strain>
        <tissue evidence="1">Muscle</tissue>
    </source>
</reference>
<accession>A0ABV1A2E8</accession>
<evidence type="ECO:0000313" key="2">
    <source>
        <dbReference type="Proteomes" id="UP001469553"/>
    </source>
</evidence>
<gene>
    <name evidence="1" type="ORF">AMECASPLE_030325</name>
</gene>
<dbReference type="Proteomes" id="UP001469553">
    <property type="component" value="Unassembled WGS sequence"/>
</dbReference>
<proteinExistence type="predicted"/>
<dbReference type="EMBL" id="JAHRIP010078834">
    <property type="protein sequence ID" value="MEQ2312375.1"/>
    <property type="molecule type" value="Genomic_DNA"/>
</dbReference>
<protein>
    <submittedName>
        <fullName evidence="1">Uncharacterized protein</fullName>
    </submittedName>
</protein>